<dbReference type="OrthoDB" id="2998174at2759"/>
<evidence type="ECO:0000256" key="2">
    <source>
        <dbReference type="ARBA" id="ARBA00023239"/>
    </source>
</evidence>
<sequence length="323" mass="35790">MAIETSVEMHQAESAAVATKDAIGYLLSSFGITELPRFKRDIALENQLAEIVQSYSGLKPTRINIITGAIMSATAYSHIESFETRVFIAVYTMLLGALDCPDVFESLASQTFHRELCSGSVQGGNGILGQLSKLLVTAWDHFPQYSASAILTSTLDFLNMCFVENTSHGSIITPSPDSLPFVEFRRVYGTGISAAYAVFIWEKEQFPDEKVFLQAMPDIMAFLPYVNDIMSFYKEEAAGELGTYITDRAYASGKTHLETLREVVDETVAAATRIRKLLGEGPARDAWDAFVKAYIAFHASTPKYRLHEIMDVHYVLEDTEEAA</sequence>
<dbReference type="Pfam" id="PF06330">
    <property type="entry name" value="TRI5"/>
    <property type="match status" value="1"/>
</dbReference>
<dbReference type="Gene3D" id="1.10.600.10">
    <property type="entry name" value="Farnesyl Diphosphate Synthase"/>
    <property type="match status" value="1"/>
</dbReference>
<keyword evidence="4" id="KW-1185">Reference proteome</keyword>
<reference evidence="3 4" key="1">
    <citation type="submission" date="2016-07" db="EMBL/GenBank/DDBJ databases">
        <title>Draft genome of the white-rot fungus Obba rivulosa 3A-2.</title>
        <authorList>
            <consortium name="DOE Joint Genome Institute"/>
            <person name="Miettinen O."/>
            <person name="Riley R."/>
            <person name="Acob R."/>
            <person name="Barry K."/>
            <person name="Cullen D."/>
            <person name="De Vries R."/>
            <person name="Hainaut M."/>
            <person name="Hatakka A."/>
            <person name="Henrissat B."/>
            <person name="Hilden K."/>
            <person name="Kuo R."/>
            <person name="Labutti K."/>
            <person name="Lipzen A."/>
            <person name="Makela M.R."/>
            <person name="Sandor L."/>
            <person name="Spatafora J.W."/>
            <person name="Grigoriev I.V."/>
            <person name="Hibbett D.S."/>
        </authorList>
    </citation>
    <scope>NUCLEOTIDE SEQUENCE [LARGE SCALE GENOMIC DNA]</scope>
    <source>
        <strain evidence="3 4">3A-2</strain>
    </source>
</reference>
<dbReference type="AlphaFoldDB" id="A0A8E2AHQ2"/>
<comment type="similarity">
    <text evidence="1">Belongs to the trichodiene synthase family.</text>
</comment>
<organism evidence="3 4">
    <name type="scientific">Obba rivulosa</name>
    <dbReference type="NCBI Taxonomy" id="1052685"/>
    <lineage>
        <taxon>Eukaryota</taxon>
        <taxon>Fungi</taxon>
        <taxon>Dikarya</taxon>
        <taxon>Basidiomycota</taxon>
        <taxon>Agaricomycotina</taxon>
        <taxon>Agaricomycetes</taxon>
        <taxon>Polyporales</taxon>
        <taxon>Gelatoporiaceae</taxon>
        <taxon>Obba</taxon>
    </lineage>
</organism>
<accession>A0A8E2AHQ2</accession>
<dbReference type="EMBL" id="KV722646">
    <property type="protein sequence ID" value="OCH84681.1"/>
    <property type="molecule type" value="Genomic_DNA"/>
</dbReference>
<dbReference type="InterPro" id="IPR008949">
    <property type="entry name" value="Isoprenoid_synthase_dom_sf"/>
</dbReference>
<gene>
    <name evidence="3" type="ORF">OBBRIDRAFT_839528</name>
</gene>
<dbReference type="GO" id="GO:0016838">
    <property type="term" value="F:carbon-oxygen lyase activity, acting on phosphates"/>
    <property type="evidence" value="ECO:0007669"/>
    <property type="project" value="InterPro"/>
</dbReference>
<dbReference type="SUPFAM" id="SSF48576">
    <property type="entry name" value="Terpenoid synthases"/>
    <property type="match status" value="1"/>
</dbReference>
<keyword evidence="2" id="KW-0456">Lyase</keyword>
<dbReference type="InterPro" id="IPR024652">
    <property type="entry name" value="Trichodiene_synth"/>
</dbReference>
<name>A0A8E2AHQ2_9APHY</name>
<protein>
    <submittedName>
        <fullName evidence="3">Terpenoid synthase</fullName>
    </submittedName>
</protein>
<evidence type="ECO:0000313" key="4">
    <source>
        <dbReference type="Proteomes" id="UP000250043"/>
    </source>
</evidence>
<evidence type="ECO:0000313" key="3">
    <source>
        <dbReference type="EMBL" id="OCH84681.1"/>
    </source>
</evidence>
<proteinExistence type="inferred from homology"/>
<dbReference type="Proteomes" id="UP000250043">
    <property type="component" value="Unassembled WGS sequence"/>
</dbReference>
<evidence type="ECO:0000256" key="1">
    <source>
        <dbReference type="ARBA" id="ARBA00007946"/>
    </source>
</evidence>